<proteinExistence type="predicted"/>
<gene>
    <name evidence="2" type="ORF">M9R32_03395</name>
</gene>
<dbReference type="RefSeq" id="WP_269925344.1">
    <property type="nucleotide sequence ID" value="NZ_JAMKBJ010000002.1"/>
</dbReference>
<dbReference type="EMBL" id="JAMKBJ010000002">
    <property type="protein sequence ID" value="MCZ8536240.1"/>
    <property type="molecule type" value="Genomic_DNA"/>
</dbReference>
<evidence type="ECO:0000313" key="2">
    <source>
        <dbReference type="EMBL" id="MCZ8536240.1"/>
    </source>
</evidence>
<evidence type="ECO:0000313" key="3">
    <source>
        <dbReference type="Proteomes" id="UP001152173"/>
    </source>
</evidence>
<feature type="region of interest" description="Disordered" evidence="1">
    <location>
        <begin position="55"/>
        <end position="83"/>
    </location>
</feature>
<name>A0A9X3LDZ3_9BACL</name>
<organism evidence="2 3">
    <name type="scientific">Paenisporosarcina quisquiliarum</name>
    <dbReference type="NCBI Taxonomy" id="365346"/>
    <lineage>
        <taxon>Bacteria</taxon>
        <taxon>Bacillati</taxon>
        <taxon>Bacillota</taxon>
        <taxon>Bacilli</taxon>
        <taxon>Bacillales</taxon>
        <taxon>Caryophanaceae</taxon>
        <taxon>Paenisporosarcina</taxon>
    </lineage>
</organism>
<dbReference type="Proteomes" id="UP001152173">
    <property type="component" value="Unassembled WGS sequence"/>
</dbReference>
<keyword evidence="3" id="KW-1185">Reference proteome</keyword>
<evidence type="ECO:0000256" key="1">
    <source>
        <dbReference type="SAM" id="MobiDB-lite"/>
    </source>
</evidence>
<dbReference type="AlphaFoldDB" id="A0A9X3LDZ3"/>
<comment type="caution">
    <text evidence="2">The sequence shown here is derived from an EMBL/GenBank/DDBJ whole genome shotgun (WGS) entry which is preliminary data.</text>
</comment>
<sequence>MGYNKKKWKKLEGCDCWRCREVEVEVDCNGKHEDEKHEGNSFKCSDININVNCGNDKKDDDHGKGKDKDKDKDHDDKHDKDNGDKVEFKYDISNLNVEIFGDPIAVLQAEFNKVKAGDRISLSGIIGLDNDSDEDVTMLITILRTRDNGLSNIIYSQIFEVHEEGNNDRTQEPFAHVEVEQNDIRNVTYTVRIQRLENNVDIFLFGQSTLTAVRYS</sequence>
<reference evidence="2" key="1">
    <citation type="submission" date="2022-05" db="EMBL/GenBank/DDBJ databases">
        <authorList>
            <person name="Colautti A."/>
            <person name="Iacumin L."/>
        </authorList>
    </citation>
    <scope>NUCLEOTIDE SEQUENCE</scope>
    <source>
        <strain evidence="2">SK 55</strain>
    </source>
</reference>
<protein>
    <submittedName>
        <fullName evidence="2">Uncharacterized protein</fullName>
    </submittedName>
</protein>
<accession>A0A9X3LDZ3</accession>